<evidence type="ECO:0000259" key="5">
    <source>
        <dbReference type="Pfam" id="PF04542"/>
    </source>
</evidence>
<dbReference type="Gene3D" id="1.10.1740.10">
    <property type="match status" value="1"/>
</dbReference>
<dbReference type="NCBIfam" id="TIGR02937">
    <property type="entry name" value="sigma70-ECF"/>
    <property type="match status" value="1"/>
</dbReference>
<dbReference type="SUPFAM" id="SSF88659">
    <property type="entry name" value="Sigma3 and sigma4 domains of RNA polymerase sigma factors"/>
    <property type="match status" value="1"/>
</dbReference>
<evidence type="ECO:0000313" key="8">
    <source>
        <dbReference type="Proteomes" id="UP000790580"/>
    </source>
</evidence>
<dbReference type="InterPro" id="IPR007627">
    <property type="entry name" value="RNA_pol_sigma70_r2"/>
</dbReference>
<proteinExistence type="inferred from homology"/>
<keyword evidence="8" id="KW-1185">Reference proteome</keyword>
<dbReference type="InterPro" id="IPR036388">
    <property type="entry name" value="WH-like_DNA-bd_sf"/>
</dbReference>
<sequence>MLEDYQIITDWYEKYSDSIQSFIYIMVHDFQQSEDLMQDTFFRAYRKLDTFKGESTEKTWLFSIAHNVTIDFLRKRKTLQLFKGVFRETPSGDTPESVYMLKEENNELFLALNELKDQQKLVITMRKIKGFSIKETSEILGWSETKVKTTLHRALPVLESKMKNRGIFYEKVT</sequence>
<dbReference type="InterPro" id="IPR014284">
    <property type="entry name" value="RNA_pol_sigma-70_dom"/>
</dbReference>
<accession>A0ABS6JNM6</accession>
<dbReference type="InterPro" id="IPR013325">
    <property type="entry name" value="RNA_pol_sigma_r2"/>
</dbReference>
<gene>
    <name evidence="7" type="ORF">KS407_01755</name>
</gene>
<evidence type="ECO:0000256" key="4">
    <source>
        <dbReference type="ARBA" id="ARBA00023163"/>
    </source>
</evidence>
<comment type="similarity">
    <text evidence="1">Belongs to the sigma-70 factor family. ECF subfamily.</text>
</comment>
<comment type="caution">
    <text evidence="7">The sequence shown here is derived from an EMBL/GenBank/DDBJ whole genome shotgun (WGS) entry which is preliminary data.</text>
</comment>
<organism evidence="7 8">
    <name type="scientific">Evansella alkalicola</name>
    <dbReference type="NCBI Taxonomy" id="745819"/>
    <lineage>
        <taxon>Bacteria</taxon>
        <taxon>Bacillati</taxon>
        <taxon>Bacillota</taxon>
        <taxon>Bacilli</taxon>
        <taxon>Bacillales</taxon>
        <taxon>Bacillaceae</taxon>
        <taxon>Evansella</taxon>
    </lineage>
</organism>
<keyword evidence="4" id="KW-0804">Transcription</keyword>
<dbReference type="RefSeq" id="WP_088073170.1">
    <property type="nucleotide sequence ID" value="NZ_JAHQCR010000014.1"/>
</dbReference>
<dbReference type="InterPro" id="IPR039425">
    <property type="entry name" value="RNA_pol_sigma-70-like"/>
</dbReference>
<dbReference type="CDD" id="cd06171">
    <property type="entry name" value="Sigma70_r4"/>
    <property type="match status" value="1"/>
</dbReference>
<dbReference type="SUPFAM" id="SSF88946">
    <property type="entry name" value="Sigma2 domain of RNA polymerase sigma factors"/>
    <property type="match status" value="1"/>
</dbReference>
<dbReference type="Proteomes" id="UP000790580">
    <property type="component" value="Unassembled WGS sequence"/>
</dbReference>
<dbReference type="PANTHER" id="PTHR43133">
    <property type="entry name" value="RNA POLYMERASE ECF-TYPE SIGMA FACTO"/>
    <property type="match status" value="1"/>
</dbReference>
<evidence type="ECO:0000256" key="2">
    <source>
        <dbReference type="ARBA" id="ARBA00023015"/>
    </source>
</evidence>
<evidence type="ECO:0000259" key="6">
    <source>
        <dbReference type="Pfam" id="PF08281"/>
    </source>
</evidence>
<feature type="domain" description="RNA polymerase sigma-70 region 2" evidence="5">
    <location>
        <begin position="12"/>
        <end position="77"/>
    </location>
</feature>
<dbReference type="InterPro" id="IPR013249">
    <property type="entry name" value="RNA_pol_sigma70_r4_t2"/>
</dbReference>
<reference evidence="7 8" key="1">
    <citation type="submission" date="2021-06" db="EMBL/GenBank/DDBJ databases">
        <title>Bacillus sp. RD4P76, an endophyte from a halophyte.</title>
        <authorList>
            <person name="Sun J.-Q."/>
        </authorList>
    </citation>
    <scope>NUCLEOTIDE SEQUENCE [LARGE SCALE GENOMIC DNA]</scope>
    <source>
        <strain evidence="7 8">JCM 17098</strain>
    </source>
</reference>
<dbReference type="EMBL" id="JAHQCR010000014">
    <property type="protein sequence ID" value="MBU9720167.1"/>
    <property type="molecule type" value="Genomic_DNA"/>
</dbReference>
<dbReference type="InterPro" id="IPR013324">
    <property type="entry name" value="RNA_pol_sigma_r3/r4-like"/>
</dbReference>
<protein>
    <submittedName>
        <fullName evidence="7">RNA polymerase sigma factor</fullName>
    </submittedName>
</protein>
<evidence type="ECO:0000313" key="7">
    <source>
        <dbReference type="EMBL" id="MBU9720167.1"/>
    </source>
</evidence>
<keyword evidence="3" id="KW-0731">Sigma factor</keyword>
<evidence type="ECO:0000256" key="3">
    <source>
        <dbReference type="ARBA" id="ARBA00023082"/>
    </source>
</evidence>
<dbReference type="Gene3D" id="1.10.10.10">
    <property type="entry name" value="Winged helix-like DNA-binding domain superfamily/Winged helix DNA-binding domain"/>
    <property type="match status" value="1"/>
</dbReference>
<dbReference type="PANTHER" id="PTHR43133:SF60">
    <property type="entry name" value="RNA POLYMERASE SIGMA FACTOR SIGV"/>
    <property type="match status" value="1"/>
</dbReference>
<evidence type="ECO:0000256" key="1">
    <source>
        <dbReference type="ARBA" id="ARBA00010641"/>
    </source>
</evidence>
<dbReference type="Pfam" id="PF04542">
    <property type="entry name" value="Sigma70_r2"/>
    <property type="match status" value="1"/>
</dbReference>
<keyword evidence="2" id="KW-0805">Transcription regulation</keyword>
<dbReference type="Pfam" id="PF08281">
    <property type="entry name" value="Sigma70_r4_2"/>
    <property type="match status" value="1"/>
</dbReference>
<feature type="domain" description="RNA polymerase sigma factor 70 region 4 type 2" evidence="6">
    <location>
        <begin position="108"/>
        <end position="155"/>
    </location>
</feature>
<name>A0ABS6JNM6_9BACI</name>